<dbReference type="eggNOG" id="KOG0222">
    <property type="taxonomic scope" value="Eukaryota"/>
</dbReference>
<keyword evidence="9" id="KW-1133">Transmembrane helix</keyword>
<evidence type="ECO:0000313" key="14">
    <source>
        <dbReference type="EMBL" id="ESQ44004.1"/>
    </source>
</evidence>
<accession>V4LJX7</accession>
<sequence>MVAVFASRRLLYPSQSFEMIHCSRCRINWTRDGLSLFFRYSSWIDETSGSDFAQANNDPGCCICFAKYKEKEEVRSHVQSAEQHNQEHNQDVNSLGLISSRKTLKAVDILKLMSTTFLVAICQAVEEFDKIFTAMCEGKIIDPLMDCLKEWNGAPVPIS</sequence>
<dbReference type="Pfam" id="PF03141">
    <property type="entry name" value="Methyltransf_29"/>
    <property type="match status" value="1"/>
</dbReference>
<dbReference type="Gene3D" id="1.20.200.10">
    <property type="entry name" value="Fumarase/aspartase (Central domain)"/>
    <property type="match status" value="2"/>
</dbReference>
<evidence type="ECO:0000256" key="11">
    <source>
        <dbReference type="ARBA" id="ARBA00023180"/>
    </source>
</evidence>
<dbReference type="Pfam" id="PF00221">
    <property type="entry name" value="Lyase_aromatic"/>
    <property type="match status" value="1"/>
</dbReference>
<dbReference type="EC" id="4.3.1.24" evidence="5"/>
<dbReference type="GO" id="GO:0032259">
    <property type="term" value="P:methylation"/>
    <property type="evidence" value="ECO:0007669"/>
    <property type="project" value="UniProtKB-KW"/>
</dbReference>
<organism evidence="14 15">
    <name type="scientific">Eutrema salsugineum</name>
    <name type="common">Saltwater cress</name>
    <name type="synonym">Sisymbrium salsugineum</name>
    <dbReference type="NCBI Taxonomy" id="72664"/>
    <lineage>
        <taxon>Eukaryota</taxon>
        <taxon>Viridiplantae</taxon>
        <taxon>Streptophyta</taxon>
        <taxon>Embryophyta</taxon>
        <taxon>Tracheophyta</taxon>
        <taxon>Spermatophyta</taxon>
        <taxon>Magnoliopsida</taxon>
        <taxon>eudicotyledons</taxon>
        <taxon>Gunneridae</taxon>
        <taxon>Pentapetalae</taxon>
        <taxon>rosids</taxon>
        <taxon>malvids</taxon>
        <taxon>Brassicales</taxon>
        <taxon>Brassicaceae</taxon>
        <taxon>Eutremeae</taxon>
        <taxon>Eutrema</taxon>
    </lineage>
</organism>
<comment type="subunit">
    <text evidence="4">Homotetramer.</text>
</comment>
<dbReference type="EMBL" id="KI517455">
    <property type="protein sequence ID" value="ESQ44004.1"/>
    <property type="molecule type" value="Genomic_DNA"/>
</dbReference>
<gene>
    <name evidence="14" type="ORF">EUTSA_v10006288mg</name>
</gene>
<evidence type="ECO:0000256" key="3">
    <source>
        <dbReference type="ARBA" id="ARBA00004496"/>
    </source>
</evidence>
<dbReference type="SUPFAM" id="SSF48557">
    <property type="entry name" value="L-aspartase-like"/>
    <property type="match status" value="1"/>
</dbReference>
<dbReference type="EMBL" id="KI517455">
    <property type="protein sequence ID" value="ESQ44005.1"/>
    <property type="molecule type" value="Genomic_DNA"/>
</dbReference>
<comment type="function">
    <text evidence="1">This is a key enzyme of plant metabolism catalyzing the first reaction in the biosynthesis from L-phenylalanine of a wide variety of natural products based on the phenylpropane skeleton.</text>
</comment>
<dbReference type="InterPro" id="IPR008948">
    <property type="entry name" value="L-Aspartase-like"/>
</dbReference>
<dbReference type="InterPro" id="IPR004159">
    <property type="entry name" value="Put_SAM_MeTrfase"/>
</dbReference>
<comment type="subcellular location">
    <subcellularLocation>
        <location evidence="3">Cytoplasm</location>
    </subcellularLocation>
    <subcellularLocation>
        <location evidence="2">Membrane</location>
    </subcellularLocation>
</comment>
<evidence type="ECO:0000256" key="4">
    <source>
        <dbReference type="ARBA" id="ARBA00011881"/>
    </source>
</evidence>
<evidence type="ECO:0000256" key="12">
    <source>
        <dbReference type="ARBA" id="ARBA00023232"/>
    </source>
</evidence>
<dbReference type="Proteomes" id="UP000030689">
    <property type="component" value="Unassembled WGS sequence"/>
</dbReference>
<keyword evidence="11" id="KW-0325">Glycoprotein</keyword>
<evidence type="ECO:0000313" key="15">
    <source>
        <dbReference type="Proteomes" id="UP000030689"/>
    </source>
</evidence>
<dbReference type="AlphaFoldDB" id="V4LJX7"/>
<name>V4LJX7_EUTSA</name>
<dbReference type="Gramene" id="ESQ44004">
    <property type="protein sequence ID" value="ESQ44004"/>
    <property type="gene ID" value="EUTSA_v10006288mg"/>
</dbReference>
<dbReference type="InterPro" id="IPR001106">
    <property type="entry name" value="Aromatic_Lyase"/>
</dbReference>
<keyword evidence="12" id="KW-0585">Phenylalanine catabolism</keyword>
<keyword evidence="10" id="KW-0472">Membrane</keyword>
<evidence type="ECO:0000256" key="9">
    <source>
        <dbReference type="ARBA" id="ARBA00022989"/>
    </source>
</evidence>
<evidence type="ECO:0000256" key="10">
    <source>
        <dbReference type="ARBA" id="ARBA00023136"/>
    </source>
</evidence>
<reference evidence="14 15" key="1">
    <citation type="journal article" date="2013" name="Front. Plant Sci.">
        <title>The Reference Genome of the Halophytic Plant Eutrema salsugineum.</title>
        <authorList>
            <person name="Yang R."/>
            <person name="Jarvis D.E."/>
            <person name="Chen H."/>
            <person name="Beilstein M.A."/>
            <person name="Grimwood J."/>
            <person name="Jenkins J."/>
            <person name="Shu S."/>
            <person name="Prochnik S."/>
            <person name="Xin M."/>
            <person name="Ma C."/>
            <person name="Schmutz J."/>
            <person name="Wing R.A."/>
            <person name="Mitchell-Olds T."/>
            <person name="Schumaker K.S."/>
            <person name="Wang X."/>
        </authorList>
    </citation>
    <scope>NUCLEOTIDE SEQUENCE [LARGE SCALE GENOMIC DNA]</scope>
</reference>
<dbReference type="KEGG" id="eus:EUTSA_v10006288mg"/>
<dbReference type="GO" id="GO:0008168">
    <property type="term" value="F:methyltransferase activity"/>
    <property type="evidence" value="ECO:0007669"/>
    <property type="project" value="UniProtKB-KW"/>
</dbReference>
<evidence type="ECO:0000256" key="6">
    <source>
        <dbReference type="ARBA" id="ARBA00022603"/>
    </source>
</evidence>
<evidence type="ECO:0000256" key="2">
    <source>
        <dbReference type="ARBA" id="ARBA00004370"/>
    </source>
</evidence>
<evidence type="ECO:0000256" key="8">
    <source>
        <dbReference type="ARBA" id="ARBA00022692"/>
    </source>
</evidence>
<dbReference type="GO" id="GO:0045548">
    <property type="term" value="F:phenylalanine ammonia-lyase activity"/>
    <property type="evidence" value="ECO:0007669"/>
    <property type="project" value="UniProtKB-EC"/>
</dbReference>
<dbReference type="STRING" id="72664.V4LJX7"/>
<protein>
    <recommendedName>
        <fullName evidence="5">phenylalanine ammonia-lyase</fullName>
        <ecNumber evidence="5">4.3.1.24</ecNumber>
    </recommendedName>
</protein>
<evidence type="ECO:0000256" key="1">
    <source>
        <dbReference type="ARBA" id="ARBA00002235"/>
    </source>
</evidence>
<keyword evidence="15" id="KW-1185">Reference proteome</keyword>
<keyword evidence="6" id="KW-0489">Methyltransferase</keyword>
<dbReference type="Gramene" id="ESQ44005">
    <property type="protein sequence ID" value="ESQ44005"/>
    <property type="gene ID" value="EUTSA_v10006288mg"/>
</dbReference>
<evidence type="ECO:0000256" key="7">
    <source>
        <dbReference type="ARBA" id="ARBA00022679"/>
    </source>
</evidence>
<keyword evidence="8" id="KW-0812">Transmembrane</keyword>
<keyword evidence="7" id="KW-0808">Transferase</keyword>
<dbReference type="PANTHER" id="PTHR10362">
    <property type="entry name" value="HISTIDINE AMMONIA-LYASE"/>
    <property type="match status" value="1"/>
</dbReference>
<dbReference type="GO" id="GO:0005737">
    <property type="term" value="C:cytoplasm"/>
    <property type="evidence" value="ECO:0007669"/>
    <property type="project" value="UniProtKB-SubCell"/>
</dbReference>
<evidence type="ECO:0000256" key="5">
    <source>
        <dbReference type="ARBA" id="ARBA00012139"/>
    </source>
</evidence>
<comment type="catalytic activity">
    <reaction evidence="13">
        <text>L-phenylalanine = (E)-cinnamate + NH4(+)</text>
        <dbReference type="Rhea" id="RHEA:21384"/>
        <dbReference type="ChEBI" id="CHEBI:15669"/>
        <dbReference type="ChEBI" id="CHEBI:28938"/>
        <dbReference type="ChEBI" id="CHEBI:58095"/>
        <dbReference type="EC" id="4.3.1.24"/>
    </reaction>
</comment>
<dbReference type="GO" id="GO:0006559">
    <property type="term" value="P:L-phenylalanine catabolic process"/>
    <property type="evidence" value="ECO:0007669"/>
    <property type="project" value="UniProtKB-KW"/>
</dbReference>
<dbReference type="GO" id="GO:0016020">
    <property type="term" value="C:membrane"/>
    <property type="evidence" value="ECO:0007669"/>
    <property type="project" value="UniProtKB-SubCell"/>
</dbReference>
<evidence type="ECO:0000256" key="13">
    <source>
        <dbReference type="ARBA" id="ARBA00023537"/>
    </source>
</evidence>
<proteinExistence type="predicted"/>